<comment type="caution">
    <text evidence="2">The sequence shown here is derived from an EMBL/GenBank/DDBJ whole genome shotgun (WGS) entry which is preliminary data.</text>
</comment>
<gene>
    <name evidence="2" type="ORF">NLJ89_g825</name>
</gene>
<dbReference type="Proteomes" id="UP001148786">
    <property type="component" value="Unassembled WGS sequence"/>
</dbReference>
<evidence type="ECO:0000313" key="2">
    <source>
        <dbReference type="EMBL" id="KAJ3516925.1"/>
    </source>
</evidence>
<proteinExistence type="predicted"/>
<name>A0A9W8TFG4_9AGAR</name>
<sequence length="399" mass="43964">MGAPQSDFGAFTLRFHSDNGWEIPRVAPALIEGDHPRPHTPHANGHGPKYASEWRRENPYEGTLPPPTFALSPDEAHSASTAFPEQRYYTGATPTPFAPEIRGHHLQCLPAHHLSEAESWGTCGLAVTQPGLGPISVQYQHLSDPRYPLTSDMQTASGFAQLEALQLDCHTVAPPPAYPPPALLPFANVSSTLTLEDPPSALNDYSTYQREEAVTSANAVTDNSTHLLKCRLKKGSTRGGRITDRITNSPRHEEHSMAHATLVECGGLFHTPQQFSEHLSRTHDIPKAKGKNDEFSLCAWTNCCMEKPITAGSYHRHILEAHAIHWVCPIEGCEQRTTTRLNWRTQARVRSYPRKASLKTHIEAAHKQDAHAVATLQHLRGHLLAGAVLNPSALVRDSQ</sequence>
<dbReference type="AlphaFoldDB" id="A0A9W8TFG4"/>
<feature type="region of interest" description="Disordered" evidence="1">
    <location>
        <begin position="34"/>
        <end position="69"/>
    </location>
</feature>
<evidence type="ECO:0000313" key="3">
    <source>
        <dbReference type="Proteomes" id="UP001148786"/>
    </source>
</evidence>
<protein>
    <submittedName>
        <fullName evidence="2">Uncharacterized protein</fullName>
    </submittedName>
</protein>
<accession>A0A9W8TFG4</accession>
<dbReference type="EMBL" id="JANKHO010000037">
    <property type="protein sequence ID" value="KAJ3516925.1"/>
    <property type="molecule type" value="Genomic_DNA"/>
</dbReference>
<reference evidence="2" key="1">
    <citation type="submission" date="2022-07" db="EMBL/GenBank/DDBJ databases">
        <title>Genome Sequence of Agrocybe chaxingu.</title>
        <authorList>
            <person name="Buettner E."/>
        </authorList>
    </citation>
    <scope>NUCLEOTIDE SEQUENCE</scope>
    <source>
        <strain evidence="2">MP-N11</strain>
    </source>
</reference>
<keyword evidence="3" id="KW-1185">Reference proteome</keyword>
<evidence type="ECO:0000256" key="1">
    <source>
        <dbReference type="SAM" id="MobiDB-lite"/>
    </source>
</evidence>
<organism evidence="2 3">
    <name type="scientific">Agrocybe chaxingu</name>
    <dbReference type="NCBI Taxonomy" id="84603"/>
    <lineage>
        <taxon>Eukaryota</taxon>
        <taxon>Fungi</taxon>
        <taxon>Dikarya</taxon>
        <taxon>Basidiomycota</taxon>
        <taxon>Agaricomycotina</taxon>
        <taxon>Agaricomycetes</taxon>
        <taxon>Agaricomycetidae</taxon>
        <taxon>Agaricales</taxon>
        <taxon>Agaricineae</taxon>
        <taxon>Strophariaceae</taxon>
        <taxon>Agrocybe</taxon>
    </lineage>
</organism>